<proteinExistence type="predicted"/>
<dbReference type="InterPro" id="IPR017938">
    <property type="entry name" value="Riboflavin_synthase-like_b-brl"/>
</dbReference>
<organism evidence="2 3">
    <name type="scientific">Streptomyces autolyticus</name>
    <dbReference type="NCBI Taxonomy" id="75293"/>
    <lineage>
        <taxon>Bacteria</taxon>
        <taxon>Bacillati</taxon>
        <taxon>Actinomycetota</taxon>
        <taxon>Actinomycetes</taxon>
        <taxon>Kitasatosporales</taxon>
        <taxon>Streptomycetaceae</taxon>
        <taxon>Streptomyces</taxon>
    </lineage>
</organism>
<dbReference type="PROSITE" id="PS51384">
    <property type="entry name" value="FAD_FR"/>
    <property type="match status" value="1"/>
</dbReference>
<dbReference type="Pfam" id="PF04954">
    <property type="entry name" value="SIP"/>
    <property type="match status" value="1"/>
</dbReference>
<reference evidence="2 3" key="1">
    <citation type="journal article" date="2017" name="J. Biotechnol.">
        <title>The complete genome sequence of Streptomyces autolyticus CGMCC 0516, the producer of geldanamycin, autolytimycin, reblastatin and elaiophylin.</title>
        <authorList>
            <person name="Yin M."/>
            <person name="Jiang M."/>
            <person name="Ren Z."/>
            <person name="Dong Y."/>
            <person name="Lu T."/>
        </authorList>
    </citation>
    <scope>NUCLEOTIDE SEQUENCE [LARGE SCALE GENOMIC DNA]</scope>
    <source>
        <strain evidence="2 3">CGMCC0516</strain>
    </source>
</reference>
<dbReference type="Gene3D" id="2.40.30.10">
    <property type="entry name" value="Translation factors"/>
    <property type="match status" value="1"/>
</dbReference>
<dbReference type="InterPro" id="IPR013113">
    <property type="entry name" value="SIP_FAD-bd"/>
</dbReference>
<dbReference type="Proteomes" id="UP000187851">
    <property type="component" value="Chromosome"/>
</dbReference>
<sequence>MTTAATPTAATPTATTTAPFRFFDARVVRTRALGPSMARITFGGSCLKDFISGGRDQRFKLFLPHPGQTAPVVPVEAGEGWFATWRAMDPAERGIMRSYTVRGQRRDPHEVDVDFALHHDGGPAARWAARAEAGDRVTLLGPAVEDNGGVDFRPPSGTDWVLIAGDETALPAIAGILEWLPADLPTKVWLEVQHAEDIQELRTEAKAEITWLVRDGVAPGTPRSAPLLDTVGAAELPSGTPYAWIAGEAGTVKALRRHLVRERGFDRKAVIFTGYWRLGACEEQLVEEAVSGTGPAADD</sequence>
<dbReference type="SUPFAM" id="SSF63380">
    <property type="entry name" value="Riboflavin synthase domain-like"/>
    <property type="match status" value="1"/>
</dbReference>
<gene>
    <name evidence="2" type="ORF">BV401_27150</name>
</gene>
<dbReference type="InterPro" id="IPR039261">
    <property type="entry name" value="FNR_nucleotide-bd"/>
</dbReference>
<dbReference type="PANTHER" id="PTHR30157:SF0">
    <property type="entry name" value="NADPH-DEPENDENT FERRIC-CHELATE REDUCTASE"/>
    <property type="match status" value="1"/>
</dbReference>
<dbReference type="EMBL" id="CP019458">
    <property type="protein sequence ID" value="AQA13559.1"/>
    <property type="molecule type" value="Genomic_DNA"/>
</dbReference>
<dbReference type="InterPro" id="IPR017927">
    <property type="entry name" value="FAD-bd_FR_type"/>
</dbReference>
<accession>A0ABM6HHD5</accession>
<dbReference type="CDD" id="cd06193">
    <property type="entry name" value="siderophore_interacting"/>
    <property type="match status" value="1"/>
</dbReference>
<protein>
    <submittedName>
        <fullName evidence="2">NADPH-dependent ferric siderophore reductase</fullName>
    </submittedName>
</protein>
<evidence type="ECO:0000259" key="1">
    <source>
        <dbReference type="PROSITE" id="PS51384"/>
    </source>
</evidence>
<name>A0ABM6HHD5_9ACTN</name>
<evidence type="ECO:0000313" key="2">
    <source>
        <dbReference type="EMBL" id="AQA13559.1"/>
    </source>
</evidence>
<keyword evidence="3" id="KW-1185">Reference proteome</keyword>
<evidence type="ECO:0000313" key="3">
    <source>
        <dbReference type="Proteomes" id="UP000187851"/>
    </source>
</evidence>
<dbReference type="Pfam" id="PF08021">
    <property type="entry name" value="FAD_binding_9"/>
    <property type="match status" value="1"/>
</dbReference>
<dbReference type="PANTHER" id="PTHR30157">
    <property type="entry name" value="FERRIC REDUCTASE, NADPH-DEPENDENT"/>
    <property type="match status" value="1"/>
</dbReference>
<dbReference type="Gene3D" id="3.40.50.80">
    <property type="entry name" value="Nucleotide-binding domain of ferredoxin-NADP reductase (FNR) module"/>
    <property type="match status" value="1"/>
</dbReference>
<dbReference type="InterPro" id="IPR039374">
    <property type="entry name" value="SIP_fam"/>
</dbReference>
<dbReference type="RefSeq" id="WP_079258682.1">
    <property type="nucleotide sequence ID" value="NZ_CP019458.1"/>
</dbReference>
<dbReference type="InterPro" id="IPR007037">
    <property type="entry name" value="SIP_rossman_dom"/>
</dbReference>
<feature type="domain" description="FAD-binding FR-type" evidence="1">
    <location>
        <begin position="20"/>
        <end position="155"/>
    </location>
</feature>